<dbReference type="CDD" id="cd02796">
    <property type="entry name" value="tRNA_bind_bactPheRS"/>
    <property type="match status" value="1"/>
</dbReference>
<dbReference type="FunFam" id="3.30.56.10:FF:000002">
    <property type="entry name" value="Phenylalanine--tRNA ligase beta subunit"/>
    <property type="match status" value="1"/>
</dbReference>
<dbReference type="InterPro" id="IPR005146">
    <property type="entry name" value="B3/B4_tRNA-bd"/>
</dbReference>
<dbReference type="PROSITE" id="PS50886">
    <property type="entry name" value="TRBD"/>
    <property type="match status" value="1"/>
</dbReference>
<dbReference type="SUPFAM" id="SSF54991">
    <property type="entry name" value="Anticodon-binding domain of PheRS"/>
    <property type="match status" value="1"/>
</dbReference>
<dbReference type="Pfam" id="PF03147">
    <property type="entry name" value="FDX-ACB"/>
    <property type="match status" value="1"/>
</dbReference>
<evidence type="ECO:0000259" key="17">
    <source>
        <dbReference type="PROSITE" id="PS50886"/>
    </source>
</evidence>
<comment type="caution">
    <text evidence="20">The sequence shown here is derived from an EMBL/GenBank/DDBJ whole genome shotgun (WGS) entry which is preliminary data.</text>
</comment>
<keyword evidence="7 15" id="KW-0479">Metal-binding</keyword>
<dbReference type="FunFam" id="3.30.930.10:FF:000022">
    <property type="entry name" value="Phenylalanine--tRNA ligase beta subunit"/>
    <property type="match status" value="1"/>
</dbReference>
<dbReference type="SMART" id="SM00873">
    <property type="entry name" value="B3_4"/>
    <property type="match status" value="1"/>
</dbReference>
<dbReference type="InterPro" id="IPR005147">
    <property type="entry name" value="tRNA_synthase_B5-dom"/>
</dbReference>
<comment type="subunit">
    <text evidence="3 15">Tetramer of two alpha and two beta subunits.</text>
</comment>
<dbReference type="CDD" id="cd00769">
    <property type="entry name" value="PheRS_beta_core"/>
    <property type="match status" value="1"/>
</dbReference>
<dbReference type="InterPro" id="IPR036690">
    <property type="entry name" value="Fdx_antiC-bd_sf"/>
</dbReference>
<evidence type="ECO:0000256" key="5">
    <source>
        <dbReference type="ARBA" id="ARBA00022555"/>
    </source>
</evidence>
<dbReference type="AlphaFoldDB" id="A0A841PTC3"/>
<dbReference type="Pfam" id="PF03483">
    <property type="entry name" value="B3_4"/>
    <property type="match status" value="1"/>
</dbReference>
<feature type="binding site" evidence="15">
    <location>
        <position position="467"/>
    </location>
    <ligand>
        <name>Mg(2+)</name>
        <dbReference type="ChEBI" id="CHEBI:18420"/>
        <note>shared with alpha subunit</note>
    </ligand>
</feature>
<dbReference type="Proteomes" id="UP000581688">
    <property type="component" value="Unassembled WGS sequence"/>
</dbReference>
<dbReference type="SUPFAM" id="SSF55681">
    <property type="entry name" value="Class II aaRS and biotin synthetases"/>
    <property type="match status" value="1"/>
</dbReference>
<dbReference type="SUPFAM" id="SSF56037">
    <property type="entry name" value="PheT/TilS domain"/>
    <property type="match status" value="1"/>
</dbReference>
<dbReference type="NCBIfam" id="NF045760">
    <property type="entry name" value="YtpR"/>
    <property type="match status" value="1"/>
</dbReference>
<dbReference type="InterPro" id="IPR020825">
    <property type="entry name" value="Phe-tRNA_synthase-like_B3/B4"/>
</dbReference>
<dbReference type="InterPro" id="IPR002547">
    <property type="entry name" value="tRNA-bd_dom"/>
</dbReference>
<comment type="cofactor">
    <cofactor evidence="15">
        <name>Mg(2+)</name>
        <dbReference type="ChEBI" id="CHEBI:18420"/>
    </cofactor>
    <text evidence="15">Binds 2 magnesium ions per tetramer.</text>
</comment>
<dbReference type="Gene3D" id="2.40.50.140">
    <property type="entry name" value="Nucleic acid-binding proteins"/>
    <property type="match status" value="1"/>
</dbReference>
<name>A0A841PTC3_9BACI</name>
<feature type="domain" description="FDX-ACB" evidence="18">
    <location>
        <begin position="715"/>
        <end position="808"/>
    </location>
</feature>
<keyword evidence="12 15" id="KW-0648">Protein biosynthesis</keyword>
<dbReference type="EC" id="6.1.1.20" evidence="15"/>
<evidence type="ECO:0000256" key="9">
    <source>
        <dbReference type="ARBA" id="ARBA00022840"/>
    </source>
</evidence>
<dbReference type="InterPro" id="IPR045060">
    <property type="entry name" value="Phe-tRNA-ligase_IIc_bsu"/>
</dbReference>
<dbReference type="SMART" id="SM00874">
    <property type="entry name" value="B5"/>
    <property type="match status" value="1"/>
</dbReference>
<evidence type="ECO:0000256" key="16">
    <source>
        <dbReference type="PROSITE-ProRule" id="PRU00209"/>
    </source>
</evidence>
<dbReference type="Gene3D" id="3.30.70.380">
    <property type="entry name" value="Ferrodoxin-fold anticodon-binding domain"/>
    <property type="match status" value="1"/>
</dbReference>
<dbReference type="RefSeq" id="WP_174494399.1">
    <property type="nucleotide sequence ID" value="NZ_CADDWK010000001.1"/>
</dbReference>
<dbReference type="InterPro" id="IPR045864">
    <property type="entry name" value="aa-tRNA-synth_II/BPL/LPL"/>
</dbReference>
<keyword evidence="6 15" id="KW-0436">Ligase</keyword>
<comment type="similarity">
    <text evidence="2 15">Belongs to the phenylalanyl-tRNA synthetase beta subunit family. Type 1 subfamily.</text>
</comment>
<dbReference type="SUPFAM" id="SSF50249">
    <property type="entry name" value="Nucleic acid-binding proteins"/>
    <property type="match status" value="1"/>
</dbReference>
<keyword evidence="10 15" id="KW-0460">Magnesium</keyword>
<dbReference type="Pfam" id="PF03484">
    <property type="entry name" value="B5"/>
    <property type="match status" value="1"/>
</dbReference>
<dbReference type="FunFam" id="3.50.40.10:FF:000001">
    <property type="entry name" value="Phenylalanine--tRNA ligase beta subunit"/>
    <property type="match status" value="1"/>
</dbReference>
<dbReference type="Gene3D" id="3.50.40.10">
    <property type="entry name" value="Phenylalanyl-trna Synthetase, Chain B, domain 3"/>
    <property type="match status" value="1"/>
</dbReference>
<accession>A0A841PTC3</accession>
<comment type="subcellular location">
    <subcellularLocation>
        <location evidence="1 15">Cytoplasm</location>
    </subcellularLocation>
</comment>
<keyword evidence="8 15" id="KW-0547">Nucleotide-binding</keyword>
<dbReference type="PANTHER" id="PTHR10947">
    <property type="entry name" value="PHENYLALANYL-TRNA SYNTHETASE BETA CHAIN AND LEUCINE-RICH REPEAT-CONTAINING PROTEIN 47"/>
    <property type="match status" value="1"/>
</dbReference>
<dbReference type="HAMAP" id="MF_00283">
    <property type="entry name" value="Phe_tRNA_synth_beta1"/>
    <property type="match status" value="1"/>
</dbReference>
<gene>
    <name evidence="15" type="primary">pheT</name>
    <name evidence="20" type="ORF">HNQ94_000471</name>
</gene>
<dbReference type="InterPro" id="IPR041616">
    <property type="entry name" value="PheRS_beta_core"/>
</dbReference>
<sequence length="809" mass="89542">MLVSLNWLKQYVNVDKVSPEELAEKVTKSGIEVESIESIADQISNVVVGHVLSCEQHPDADKLNVCQVDVGDEQLQIICGAKNVAAGQKVAVAKPGARLPGGLKIKKAKLRGEVSNGMICSLEELGIDPKFVPKEFEDGIYVFQEDVEIGANAIELLNLDDAILEFELTPNRSDCLSMLGVAYEVAAILGEDIRLPEVTVDGTDQQVEDYIKVKVEDATLNPYYGAFLIKNVKVGPSPLWIRNRLIAGGIRPINNVVDITNYVLLEYGQPLHAFDYDLFGSKEVVVRTANEGETIKTLDDEVRTLEPDHLVITNGKEAVAIAGVMGGADSEVHDGTTTVLLEAAYFHPQSVRKASKDHGLRSEASTRFEKGVDPKRVKEAGLRACQLLEQYANGEVLEGVAEFNDLDVQEHVISFDTDKINNVLGTSISTPEIATILEKLRFPYKQNDHSFEVTAPTRRGDITIVEDMVEEVARIYGYDNLPFTLPAGSSSAGGLTVKQKLKRKIHNYLQGAGLNEAITYSLTTEEYASLLVDPSIQERNPVPVKLAMPMSEAHSHLRLSLLPEMLSSIQYNVARRQENVALYELGSIYINENEVVTKQPEEKLRLSGAVTGLWVNNQWQKEVKAVDFYVVKGLVEGLFQVLRINNVSYEPAQIKDMHPGRTAIITVGNQKVGFTGQIHPSLQGQHDVTDTYVFDLDLDAIVSLANLEESYELIPRYPSVTQDLAFVVDESIASQHMMNAIKKAGQPFLKDVQVFDIYQGEHMEPGKKSIAFTLRFQDPEGTLKDKQIEEAREKIVTAVKETFRAELRG</sequence>
<dbReference type="FunFam" id="3.30.70.380:FF:000001">
    <property type="entry name" value="Phenylalanine--tRNA ligase beta subunit"/>
    <property type="match status" value="1"/>
</dbReference>
<dbReference type="InterPro" id="IPR033714">
    <property type="entry name" value="tRNA_bind_bactPheRS"/>
</dbReference>
<evidence type="ECO:0000256" key="10">
    <source>
        <dbReference type="ARBA" id="ARBA00022842"/>
    </source>
</evidence>
<dbReference type="GO" id="GO:0016740">
    <property type="term" value="F:transferase activity"/>
    <property type="evidence" value="ECO:0007669"/>
    <property type="project" value="UniProtKB-ARBA"/>
</dbReference>
<dbReference type="Pfam" id="PF01588">
    <property type="entry name" value="tRNA_bind"/>
    <property type="match status" value="1"/>
</dbReference>
<dbReference type="GO" id="GO:0004826">
    <property type="term" value="F:phenylalanine-tRNA ligase activity"/>
    <property type="evidence" value="ECO:0007669"/>
    <property type="project" value="UniProtKB-UniRule"/>
</dbReference>
<dbReference type="Gene3D" id="3.30.930.10">
    <property type="entry name" value="Bira Bifunctional Protein, Domain 2"/>
    <property type="match status" value="1"/>
</dbReference>
<keyword evidence="21" id="KW-1185">Reference proteome</keyword>
<feature type="binding site" evidence="15">
    <location>
        <position position="471"/>
    </location>
    <ligand>
        <name>Mg(2+)</name>
        <dbReference type="ChEBI" id="CHEBI:18420"/>
        <note>shared with alpha subunit</note>
    </ligand>
</feature>
<keyword evidence="13 15" id="KW-0030">Aminoacyl-tRNA synthetase</keyword>
<evidence type="ECO:0000256" key="7">
    <source>
        <dbReference type="ARBA" id="ARBA00022723"/>
    </source>
</evidence>
<reference evidence="20 21" key="1">
    <citation type="submission" date="2020-08" db="EMBL/GenBank/DDBJ databases">
        <title>Genomic Encyclopedia of Type Strains, Phase IV (KMG-IV): sequencing the most valuable type-strain genomes for metagenomic binning, comparative biology and taxonomic classification.</title>
        <authorList>
            <person name="Goeker M."/>
        </authorList>
    </citation>
    <scope>NUCLEOTIDE SEQUENCE [LARGE SCALE GENOMIC DNA]</scope>
    <source>
        <strain evidence="20 21">DSM 19612</strain>
    </source>
</reference>
<evidence type="ECO:0000256" key="15">
    <source>
        <dbReference type="HAMAP-Rule" id="MF_00283"/>
    </source>
</evidence>
<evidence type="ECO:0000256" key="11">
    <source>
        <dbReference type="ARBA" id="ARBA00022884"/>
    </source>
</evidence>
<dbReference type="InterPro" id="IPR004532">
    <property type="entry name" value="Phe-tRNA-ligase_IIc_bsu_bact"/>
</dbReference>
<feature type="domain" description="TRNA-binding" evidence="17">
    <location>
        <begin position="40"/>
        <end position="154"/>
    </location>
</feature>
<evidence type="ECO:0000256" key="12">
    <source>
        <dbReference type="ARBA" id="ARBA00022917"/>
    </source>
</evidence>
<dbReference type="PANTHER" id="PTHR10947:SF0">
    <property type="entry name" value="PHENYLALANINE--TRNA LIGASE BETA SUBUNIT"/>
    <property type="match status" value="1"/>
</dbReference>
<evidence type="ECO:0000256" key="2">
    <source>
        <dbReference type="ARBA" id="ARBA00008653"/>
    </source>
</evidence>
<dbReference type="GO" id="GO:0009328">
    <property type="term" value="C:phenylalanine-tRNA ligase complex"/>
    <property type="evidence" value="ECO:0007669"/>
    <property type="project" value="TreeGrafter"/>
</dbReference>
<comment type="catalytic activity">
    <reaction evidence="14 15">
        <text>tRNA(Phe) + L-phenylalanine + ATP = L-phenylalanyl-tRNA(Phe) + AMP + diphosphate + H(+)</text>
        <dbReference type="Rhea" id="RHEA:19413"/>
        <dbReference type="Rhea" id="RHEA-COMP:9668"/>
        <dbReference type="Rhea" id="RHEA-COMP:9699"/>
        <dbReference type="ChEBI" id="CHEBI:15378"/>
        <dbReference type="ChEBI" id="CHEBI:30616"/>
        <dbReference type="ChEBI" id="CHEBI:33019"/>
        <dbReference type="ChEBI" id="CHEBI:58095"/>
        <dbReference type="ChEBI" id="CHEBI:78442"/>
        <dbReference type="ChEBI" id="CHEBI:78531"/>
        <dbReference type="ChEBI" id="CHEBI:456215"/>
        <dbReference type="EC" id="6.1.1.20"/>
    </reaction>
</comment>
<dbReference type="GO" id="GO:0005524">
    <property type="term" value="F:ATP binding"/>
    <property type="evidence" value="ECO:0007669"/>
    <property type="project" value="UniProtKB-UniRule"/>
</dbReference>
<feature type="domain" description="B5" evidence="19">
    <location>
        <begin position="408"/>
        <end position="483"/>
    </location>
</feature>
<dbReference type="PROSITE" id="PS51447">
    <property type="entry name" value="FDX_ACB"/>
    <property type="match status" value="1"/>
</dbReference>
<dbReference type="SUPFAM" id="SSF46955">
    <property type="entry name" value="Putative DNA-binding domain"/>
    <property type="match status" value="1"/>
</dbReference>
<dbReference type="GO" id="GO:0000287">
    <property type="term" value="F:magnesium ion binding"/>
    <property type="evidence" value="ECO:0007669"/>
    <property type="project" value="UniProtKB-UniRule"/>
</dbReference>
<dbReference type="Pfam" id="PF17759">
    <property type="entry name" value="tRNA_synthFbeta"/>
    <property type="match status" value="1"/>
</dbReference>
<feature type="binding site" evidence="15">
    <location>
        <position position="461"/>
    </location>
    <ligand>
        <name>Mg(2+)</name>
        <dbReference type="ChEBI" id="CHEBI:18420"/>
        <note>shared with alpha subunit</note>
    </ligand>
</feature>
<evidence type="ECO:0000256" key="13">
    <source>
        <dbReference type="ARBA" id="ARBA00023146"/>
    </source>
</evidence>
<organism evidence="20 21">
    <name type="scientific">Salirhabdus euzebyi</name>
    <dbReference type="NCBI Taxonomy" id="394506"/>
    <lineage>
        <taxon>Bacteria</taxon>
        <taxon>Bacillati</taxon>
        <taxon>Bacillota</taxon>
        <taxon>Bacilli</taxon>
        <taxon>Bacillales</taxon>
        <taxon>Bacillaceae</taxon>
        <taxon>Salirhabdus</taxon>
    </lineage>
</organism>
<evidence type="ECO:0000259" key="18">
    <source>
        <dbReference type="PROSITE" id="PS51447"/>
    </source>
</evidence>
<dbReference type="Gene3D" id="3.30.56.10">
    <property type="match status" value="2"/>
</dbReference>
<evidence type="ECO:0000256" key="6">
    <source>
        <dbReference type="ARBA" id="ARBA00022598"/>
    </source>
</evidence>
<evidence type="ECO:0000313" key="21">
    <source>
        <dbReference type="Proteomes" id="UP000581688"/>
    </source>
</evidence>
<dbReference type="SMART" id="SM00896">
    <property type="entry name" value="FDX-ACB"/>
    <property type="match status" value="1"/>
</dbReference>
<evidence type="ECO:0000259" key="19">
    <source>
        <dbReference type="PROSITE" id="PS51483"/>
    </source>
</evidence>
<feature type="binding site" evidence="15">
    <location>
        <position position="470"/>
    </location>
    <ligand>
        <name>Mg(2+)</name>
        <dbReference type="ChEBI" id="CHEBI:18420"/>
        <note>shared with alpha subunit</note>
    </ligand>
</feature>
<proteinExistence type="inferred from homology"/>
<dbReference type="GO" id="GO:0140096">
    <property type="term" value="F:catalytic activity, acting on a protein"/>
    <property type="evidence" value="ECO:0007669"/>
    <property type="project" value="UniProtKB-ARBA"/>
</dbReference>
<evidence type="ECO:0000256" key="4">
    <source>
        <dbReference type="ARBA" id="ARBA00022490"/>
    </source>
</evidence>
<dbReference type="EMBL" id="JACHGH010000001">
    <property type="protein sequence ID" value="MBB6452050.1"/>
    <property type="molecule type" value="Genomic_DNA"/>
</dbReference>
<keyword evidence="5 16" id="KW-0820">tRNA-binding</keyword>
<dbReference type="InterPro" id="IPR012340">
    <property type="entry name" value="NA-bd_OB-fold"/>
</dbReference>
<dbReference type="InterPro" id="IPR005121">
    <property type="entry name" value="Fdx_antiC-bd"/>
</dbReference>
<evidence type="ECO:0000256" key="14">
    <source>
        <dbReference type="ARBA" id="ARBA00049255"/>
    </source>
</evidence>
<dbReference type="NCBIfam" id="TIGR00472">
    <property type="entry name" value="pheT_bact"/>
    <property type="match status" value="1"/>
</dbReference>
<dbReference type="GO" id="GO:0000049">
    <property type="term" value="F:tRNA binding"/>
    <property type="evidence" value="ECO:0007669"/>
    <property type="project" value="UniProtKB-UniRule"/>
</dbReference>
<keyword evidence="9 15" id="KW-0067">ATP-binding</keyword>
<evidence type="ECO:0000256" key="3">
    <source>
        <dbReference type="ARBA" id="ARBA00011209"/>
    </source>
</evidence>
<protein>
    <recommendedName>
        <fullName evidence="15">Phenylalanine--tRNA ligase beta subunit</fullName>
        <ecNumber evidence="15">6.1.1.20</ecNumber>
    </recommendedName>
    <alternativeName>
        <fullName evidence="15">Phenylalanyl-tRNA synthetase beta subunit</fullName>
        <shortName evidence="15">PheRS</shortName>
    </alternativeName>
</protein>
<keyword evidence="4 15" id="KW-0963">Cytoplasm</keyword>
<evidence type="ECO:0000256" key="1">
    <source>
        <dbReference type="ARBA" id="ARBA00004496"/>
    </source>
</evidence>
<dbReference type="GO" id="GO:0006432">
    <property type="term" value="P:phenylalanyl-tRNA aminoacylation"/>
    <property type="evidence" value="ECO:0007669"/>
    <property type="project" value="UniProtKB-UniRule"/>
</dbReference>
<dbReference type="InterPro" id="IPR009061">
    <property type="entry name" value="DNA-bd_dom_put_sf"/>
</dbReference>
<evidence type="ECO:0000256" key="8">
    <source>
        <dbReference type="ARBA" id="ARBA00022741"/>
    </source>
</evidence>
<keyword evidence="11 16" id="KW-0694">RNA-binding</keyword>
<evidence type="ECO:0000313" key="20">
    <source>
        <dbReference type="EMBL" id="MBB6452050.1"/>
    </source>
</evidence>
<dbReference type="PROSITE" id="PS51483">
    <property type="entry name" value="B5"/>
    <property type="match status" value="1"/>
</dbReference>
<dbReference type="FunFam" id="2.40.50.140:FF:000045">
    <property type="entry name" value="Phenylalanine--tRNA ligase beta subunit"/>
    <property type="match status" value="1"/>
</dbReference>